<name>A0A161QS14_9BRAD</name>
<dbReference type="RefSeq" id="WP_068731284.1">
    <property type="nucleotide sequence ID" value="NZ_CP050292.1"/>
</dbReference>
<dbReference type="Proteomes" id="UP000515291">
    <property type="component" value="Chromosome"/>
</dbReference>
<accession>A0A161QS14</accession>
<proteinExistence type="predicted"/>
<dbReference type="AlphaFoldDB" id="A0A161QS14"/>
<keyword evidence="3" id="KW-1185">Reference proteome</keyword>
<evidence type="ECO:0000313" key="3">
    <source>
        <dbReference type="Proteomes" id="UP000076574"/>
    </source>
</evidence>
<dbReference type="EMBL" id="LVYV01000005">
    <property type="protein sequence ID" value="KZD24204.1"/>
    <property type="molecule type" value="Genomic_DNA"/>
</dbReference>
<gene>
    <name evidence="1" type="ORF">A4A58_23975</name>
    <name evidence="2" type="ORF">HB776_30510</name>
</gene>
<dbReference type="Proteomes" id="UP000076574">
    <property type="component" value="Unassembled WGS sequence"/>
</dbReference>
<dbReference type="KEGG" id="trb:HB776_30510"/>
<organism evidence="1 3">
    <name type="scientific">Tardiphaga robiniae</name>
    <dbReference type="NCBI Taxonomy" id="943830"/>
    <lineage>
        <taxon>Bacteria</taxon>
        <taxon>Pseudomonadati</taxon>
        <taxon>Pseudomonadota</taxon>
        <taxon>Alphaproteobacteria</taxon>
        <taxon>Hyphomicrobiales</taxon>
        <taxon>Nitrobacteraceae</taxon>
        <taxon>Tardiphaga</taxon>
    </lineage>
</organism>
<evidence type="ECO:0000313" key="1">
    <source>
        <dbReference type="EMBL" id="KZD24204.1"/>
    </source>
</evidence>
<sequence>MIMSENYFRDRADDCNRLAREESDLEMRGMLCDLELDYRAKALHAAAHGWRDAPRYFELAEA</sequence>
<reference evidence="1 3" key="1">
    <citation type="submission" date="2016-03" db="EMBL/GenBank/DDBJ databases">
        <title>Microsymbionts genomes from the relict species Vavilovia formosa (Stev.) Fed.</title>
        <authorList>
            <person name="Kopat V."/>
            <person name="Chirak E."/>
            <person name="Kimeklis A."/>
            <person name="Andronov E."/>
        </authorList>
    </citation>
    <scope>NUCLEOTIDE SEQUENCE [LARGE SCALE GENOMIC DNA]</scope>
    <source>
        <strain evidence="1 3">Vaf07</strain>
    </source>
</reference>
<reference evidence="4" key="2">
    <citation type="journal article" date="2020" name="Mol. Plant Microbe">
        <title>Rhizobial microsymbionts of the narrowly endemic Oxytropis species growing in Kamchatka are characterized by significant genetic diversity and possess a set of genes that are associated with T3SS and T6SS secretion systems and can affect the development of symbiosis.</title>
        <authorList>
            <person name="Safronova V."/>
            <person name="Guro P."/>
            <person name="Sazanova A."/>
            <person name="Kuznetsova I."/>
            <person name="Belimov A."/>
            <person name="Yakubov V."/>
            <person name="Chirak E."/>
            <person name="Afonin A."/>
            <person name="Gogolev Y."/>
            <person name="Andronov E."/>
            <person name="Tikhonovich I."/>
        </authorList>
    </citation>
    <scope>NUCLEOTIDE SEQUENCE [LARGE SCALE GENOMIC DNA]</scope>
    <source>
        <strain evidence="4">581</strain>
    </source>
</reference>
<dbReference type="EMBL" id="CP050292">
    <property type="protein sequence ID" value="QND75067.1"/>
    <property type="molecule type" value="Genomic_DNA"/>
</dbReference>
<protein>
    <submittedName>
        <fullName evidence="1">Uncharacterized protein</fullName>
    </submittedName>
</protein>
<reference evidence="2" key="3">
    <citation type="journal article" date="2020" name="Mol. Plant Microbe Interact.">
        <title>Complete genome sequences of four natural Pseudomonas isolates that catabolize a wide range of aromatic compounds relevant to lignin valorization.</title>
        <authorList>
            <person name="Hatmaker E.A."/>
            <person name="Presle G."/>
            <person name="Cannon O."/>
            <person name="Guss A.M."/>
            <person name="Elkins J.G."/>
        </authorList>
    </citation>
    <scope>NUCLEOTIDE SEQUENCE</scope>
    <source>
        <strain evidence="2">581</strain>
    </source>
</reference>
<evidence type="ECO:0000313" key="4">
    <source>
        <dbReference type="Proteomes" id="UP000515291"/>
    </source>
</evidence>
<evidence type="ECO:0000313" key="2">
    <source>
        <dbReference type="EMBL" id="QND75067.1"/>
    </source>
</evidence>
<dbReference type="OrthoDB" id="8265655at2"/>